<keyword evidence="3" id="KW-1185">Reference proteome</keyword>
<name>D2UYZ9_NAEGR</name>
<dbReference type="EMBL" id="GG738846">
    <property type="protein sequence ID" value="EFC50060.1"/>
    <property type="molecule type" value="Genomic_DNA"/>
</dbReference>
<dbReference type="OrthoDB" id="10257704at2759"/>
<evidence type="ECO:0000313" key="2">
    <source>
        <dbReference type="EMBL" id="EFC50060.1"/>
    </source>
</evidence>
<organism evidence="3">
    <name type="scientific">Naegleria gruberi</name>
    <name type="common">Amoeba</name>
    <dbReference type="NCBI Taxonomy" id="5762"/>
    <lineage>
        <taxon>Eukaryota</taxon>
        <taxon>Discoba</taxon>
        <taxon>Heterolobosea</taxon>
        <taxon>Tetramitia</taxon>
        <taxon>Eutetramitia</taxon>
        <taxon>Vahlkampfiidae</taxon>
        <taxon>Naegleria</taxon>
    </lineage>
</organism>
<reference evidence="2 3" key="1">
    <citation type="journal article" date="2010" name="Cell">
        <title>The genome of Naegleria gruberi illuminates early eukaryotic versatility.</title>
        <authorList>
            <person name="Fritz-Laylin L.K."/>
            <person name="Prochnik S.E."/>
            <person name="Ginger M.L."/>
            <person name="Dacks J.B."/>
            <person name="Carpenter M.L."/>
            <person name="Field M.C."/>
            <person name="Kuo A."/>
            <person name="Paredez A."/>
            <person name="Chapman J."/>
            <person name="Pham J."/>
            <person name="Shu S."/>
            <person name="Neupane R."/>
            <person name="Cipriano M."/>
            <person name="Mancuso J."/>
            <person name="Tu H."/>
            <person name="Salamov A."/>
            <person name="Lindquist E."/>
            <person name="Shapiro H."/>
            <person name="Lucas S."/>
            <person name="Grigoriev I.V."/>
            <person name="Cande W.Z."/>
            <person name="Fulton C."/>
            <person name="Rokhsar D.S."/>
            <person name="Dawson S.C."/>
        </authorList>
    </citation>
    <scope>NUCLEOTIDE SEQUENCE [LARGE SCALE GENOMIC DNA]</scope>
    <source>
        <strain evidence="2 3">NEG-M</strain>
    </source>
</reference>
<evidence type="ECO:0000313" key="3">
    <source>
        <dbReference type="Proteomes" id="UP000006671"/>
    </source>
</evidence>
<protein>
    <submittedName>
        <fullName evidence="2">Predicted protein</fullName>
    </submittedName>
</protein>
<proteinExistence type="predicted"/>
<dbReference type="OMA" id="KYGSTIM"/>
<keyword evidence="1" id="KW-0732">Signal</keyword>
<dbReference type="VEuPathDB" id="AmoebaDB:NAEGRDRAFT_77875"/>
<gene>
    <name evidence="2" type="ORF">NAEGRDRAFT_77875</name>
</gene>
<dbReference type="AlphaFoldDB" id="D2UYZ9"/>
<dbReference type="RefSeq" id="XP_002682804.1">
    <property type="nucleotide sequence ID" value="XM_002682758.1"/>
</dbReference>
<dbReference type="InParanoid" id="D2UYZ9"/>
<feature type="signal peptide" evidence="1">
    <location>
        <begin position="1"/>
        <end position="23"/>
    </location>
</feature>
<sequence>MNQFIKYSLALVFVLCLAVVCVAEEETKSASDFNFNNIMQGAWSVEVSEINIGEASTEEELFPVVGLYNFTHSALHDGILVGTYTQQGSEEDASDIEYKLFAQTEAEQAGSLKMIKRKKEESEEEEEVAETREGDQVVFEIPFNFVTHKPQPNQQTPVVHASSQGRFTAGATRKGTYQFLFTTREQFILTLIYDGENKMERIVGVKSVNNELSFFQKYGSTIMISVFFIGSRLLTRNLAPQGQQAPAAAATN</sequence>
<dbReference type="KEGG" id="ngr:NAEGRDRAFT_77875"/>
<feature type="chain" id="PRO_5003038354" evidence="1">
    <location>
        <begin position="24"/>
        <end position="252"/>
    </location>
</feature>
<dbReference type="Proteomes" id="UP000006671">
    <property type="component" value="Unassembled WGS sequence"/>
</dbReference>
<dbReference type="GeneID" id="8852699"/>
<accession>D2UYZ9</accession>
<evidence type="ECO:0000256" key="1">
    <source>
        <dbReference type="SAM" id="SignalP"/>
    </source>
</evidence>